<proteinExistence type="predicted"/>
<comment type="caution">
    <text evidence="3">The sequence shown here is derived from an EMBL/GenBank/DDBJ whole genome shotgun (WGS) entry which is preliminary data.</text>
</comment>
<dbReference type="Proteomes" id="UP000193884">
    <property type="component" value="Unassembled WGS sequence"/>
</dbReference>
<accession>A0A1X3GSC3</accession>
<evidence type="ECO:0000313" key="5">
    <source>
        <dbReference type="Proteomes" id="UP000193553"/>
    </source>
</evidence>
<keyword evidence="2" id="KW-1133">Transmembrane helix</keyword>
<evidence type="ECO:0000256" key="1">
    <source>
        <dbReference type="SAM" id="MobiDB-lite"/>
    </source>
</evidence>
<name>A0A1X3GSC3_9BRAD</name>
<keyword evidence="2" id="KW-0812">Transmembrane</keyword>
<organism evidence="3 5">
    <name type="scientific">Bradyrhizobium canariense</name>
    <dbReference type="NCBI Taxonomy" id="255045"/>
    <lineage>
        <taxon>Bacteria</taxon>
        <taxon>Pseudomonadati</taxon>
        <taxon>Pseudomonadota</taxon>
        <taxon>Alphaproteobacteria</taxon>
        <taxon>Hyphomicrobiales</taxon>
        <taxon>Nitrobacteraceae</taxon>
        <taxon>Bradyrhizobium</taxon>
    </lineage>
</organism>
<dbReference type="OrthoDB" id="8138536at2"/>
<dbReference type="Proteomes" id="UP000193553">
    <property type="component" value="Unassembled WGS sequence"/>
</dbReference>
<dbReference type="EMBL" id="NAFI01000139">
    <property type="protein sequence ID" value="OSJ17750.1"/>
    <property type="molecule type" value="Genomic_DNA"/>
</dbReference>
<evidence type="ECO:0000313" key="4">
    <source>
        <dbReference type="EMBL" id="OSJ34072.1"/>
    </source>
</evidence>
<evidence type="ECO:0000313" key="3">
    <source>
        <dbReference type="EMBL" id="OSJ17750.1"/>
    </source>
</evidence>
<feature type="region of interest" description="Disordered" evidence="1">
    <location>
        <begin position="116"/>
        <end position="139"/>
    </location>
</feature>
<dbReference type="EMBL" id="NAFK01000129">
    <property type="protein sequence ID" value="OSJ34072.1"/>
    <property type="molecule type" value="Genomic_DNA"/>
</dbReference>
<keyword evidence="2" id="KW-0472">Membrane</keyword>
<sequence length="139" mass="15129">MIGGLPPEGDVMSSNFSAANKLAMWLAAGAVIAMSSAFATPASADTKKQRYDSGRHYYGPSGPNASYQQGRTRIYVSKRSWLDGGTEVNPGDRKFSDYAFPPAVGYPTFARENLNRPIDRQPLSTPQDVGGYPQNFPLY</sequence>
<feature type="transmembrane region" description="Helical" evidence="2">
    <location>
        <begin position="22"/>
        <end position="40"/>
    </location>
</feature>
<evidence type="ECO:0000256" key="2">
    <source>
        <dbReference type="SAM" id="Phobius"/>
    </source>
</evidence>
<evidence type="ECO:0000313" key="6">
    <source>
        <dbReference type="Proteomes" id="UP000193884"/>
    </source>
</evidence>
<keyword evidence="6" id="KW-1185">Reference proteome</keyword>
<gene>
    <name evidence="4" type="ORF">BST63_04515</name>
    <name evidence="3" type="ORF">BSZ18_03720</name>
</gene>
<protein>
    <submittedName>
        <fullName evidence="3">Uncharacterized protein</fullName>
    </submittedName>
</protein>
<feature type="compositionally biased region" description="Basic and acidic residues" evidence="1">
    <location>
        <begin position="45"/>
        <end position="55"/>
    </location>
</feature>
<reference evidence="5 6" key="1">
    <citation type="submission" date="2017-03" db="EMBL/GenBank/DDBJ databases">
        <title>Whole genome sequences of fourteen strains of Bradyrhizobium canariense and one strain of Bradyrhizobium japonicum isolated from Lupinus (Papilionoideae: Genisteae) species in Algeria.</title>
        <authorList>
            <person name="Crovadore J."/>
            <person name="Chekireb D."/>
            <person name="Brachmann A."/>
            <person name="Chablais R."/>
            <person name="Cochard B."/>
            <person name="Lefort F."/>
        </authorList>
    </citation>
    <scope>NUCLEOTIDE SEQUENCE [LARGE SCALE GENOMIC DNA]</scope>
    <source>
        <strain evidence="3 5">UBMA195</strain>
        <strain evidence="4 6">UBMAN05</strain>
    </source>
</reference>
<feature type="region of interest" description="Disordered" evidence="1">
    <location>
        <begin position="40"/>
        <end position="68"/>
    </location>
</feature>
<dbReference type="AlphaFoldDB" id="A0A1X3GSC3"/>